<dbReference type="NCBIfam" id="NF033205">
    <property type="entry name" value="IPExxxVDY"/>
    <property type="match status" value="1"/>
</dbReference>
<dbReference type="RefSeq" id="WP_136334593.1">
    <property type="nucleotide sequence ID" value="NZ_QXMP01000001.1"/>
</dbReference>
<keyword evidence="2" id="KW-1185">Reference proteome</keyword>
<dbReference type="OrthoDB" id="676614at2"/>
<dbReference type="EMBL" id="SSMC01000001">
    <property type="protein sequence ID" value="THD69103.1"/>
    <property type="molecule type" value="Genomic_DNA"/>
</dbReference>
<proteinExistence type="predicted"/>
<reference evidence="1 2" key="1">
    <citation type="submission" date="2019-04" db="EMBL/GenBank/DDBJ databases">
        <title>Draft genome sequence of Robertkochia marina CC-AMO-30D.</title>
        <authorList>
            <person name="Hameed A."/>
            <person name="Lin S.-Y."/>
            <person name="Shahina M."/>
            <person name="Lai W.-A."/>
            <person name="Young C.-C."/>
        </authorList>
    </citation>
    <scope>NUCLEOTIDE SEQUENCE [LARGE SCALE GENOMIC DNA]</scope>
    <source>
        <strain evidence="1 2">CC-AMO-30D</strain>
    </source>
</reference>
<protein>
    <submittedName>
        <fullName evidence="1">IPExxxVDY family protein</fullName>
    </submittedName>
</protein>
<dbReference type="InterPro" id="IPR047690">
    <property type="entry name" value="IPExxxVDY_fam"/>
</dbReference>
<evidence type="ECO:0000313" key="2">
    <source>
        <dbReference type="Proteomes" id="UP000305939"/>
    </source>
</evidence>
<name>A0A4S3M252_9FLAO</name>
<evidence type="ECO:0000313" key="1">
    <source>
        <dbReference type="EMBL" id="THD69103.1"/>
    </source>
</evidence>
<dbReference type="Proteomes" id="UP000305939">
    <property type="component" value="Unassembled WGS sequence"/>
</dbReference>
<comment type="caution">
    <text evidence="1">The sequence shown here is derived from an EMBL/GenBank/DDBJ whole genome shotgun (WGS) entry which is preliminary data.</text>
</comment>
<dbReference type="AlphaFoldDB" id="A0A4S3M252"/>
<accession>A0A4S3M252</accession>
<organism evidence="1 2">
    <name type="scientific">Robertkochia marina</name>
    <dbReference type="NCBI Taxonomy" id="1227945"/>
    <lineage>
        <taxon>Bacteria</taxon>
        <taxon>Pseudomonadati</taxon>
        <taxon>Bacteroidota</taxon>
        <taxon>Flavobacteriia</taxon>
        <taxon>Flavobacteriales</taxon>
        <taxon>Flavobacteriaceae</taxon>
        <taxon>Robertkochia</taxon>
    </lineage>
</organism>
<gene>
    <name evidence="1" type="ORF">E7Z59_01880</name>
</gene>
<sequence length="161" mass="18495">MTVYKLTDDFFDDSYALIAIHSSLDSYRLAYFLNGLLGLQLHRPRKDLVLYDRVTFETYQAYEKRSDLQWHLVANKASVVQKSREVVPDMFGGPVAERTYYVLPEYPKVDHLLKIDDGEGGMPPVLDILKKIKHLPGLITAYEVDTDRLKSKDNLIFLANA</sequence>